<keyword evidence="5 6" id="KW-0804">Transcription</keyword>
<comment type="similarity">
    <text evidence="1 6">Belongs to the sigma-70 factor family. ECF subfamily.</text>
</comment>
<evidence type="ECO:0000259" key="7">
    <source>
        <dbReference type="Pfam" id="PF04542"/>
    </source>
</evidence>
<evidence type="ECO:0000256" key="3">
    <source>
        <dbReference type="ARBA" id="ARBA00023082"/>
    </source>
</evidence>
<protein>
    <recommendedName>
        <fullName evidence="6">RNA polymerase sigma factor</fullName>
    </recommendedName>
</protein>
<keyword evidence="4 6" id="KW-0238">DNA-binding</keyword>
<dbReference type="InterPro" id="IPR013324">
    <property type="entry name" value="RNA_pol_sigma_r3/r4-like"/>
</dbReference>
<accession>A0A538SQX5</accession>
<feature type="domain" description="RNA polymerase sigma factor 70 region 4 type 2" evidence="8">
    <location>
        <begin position="135"/>
        <end position="185"/>
    </location>
</feature>
<dbReference type="NCBIfam" id="TIGR02937">
    <property type="entry name" value="sigma70-ECF"/>
    <property type="match status" value="1"/>
</dbReference>
<dbReference type="SUPFAM" id="SSF88659">
    <property type="entry name" value="Sigma3 and sigma4 domains of RNA polymerase sigma factors"/>
    <property type="match status" value="1"/>
</dbReference>
<gene>
    <name evidence="9" type="ORF">E6K73_00865</name>
</gene>
<proteinExistence type="inferred from homology"/>
<evidence type="ECO:0000259" key="8">
    <source>
        <dbReference type="Pfam" id="PF08281"/>
    </source>
</evidence>
<dbReference type="PANTHER" id="PTHR43133">
    <property type="entry name" value="RNA POLYMERASE ECF-TYPE SIGMA FACTO"/>
    <property type="match status" value="1"/>
</dbReference>
<keyword evidence="3 6" id="KW-0731">Sigma factor</keyword>
<dbReference type="InterPro" id="IPR036388">
    <property type="entry name" value="WH-like_DNA-bd_sf"/>
</dbReference>
<dbReference type="GO" id="GO:0003677">
    <property type="term" value="F:DNA binding"/>
    <property type="evidence" value="ECO:0007669"/>
    <property type="project" value="UniProtKB-KW"/>
</dbReference>
<dbReference type="InterPro" id="IPR000838">
    <property type="entry name" value="RNA_pol_sigma70_ECF_CS"/>
</dbReference>
<evidence type="ECO:0000256" key="1">
    <source>
        <dbReference type="ARBA" id="ARBA00010641"/>
    </source>
</evidence>
<dbReference type="AlphaFoldDB" id="A0A538SQX5"/>
<evidence type="ECO:0000256" key="2">
    <source>
        <dbReference type="ARBA" id="ARBA00023015"/>
    </source>
</evidence>
<dbReference type="CDD" id="cd06171">
    <property type="entry name" value="Sigma70_r4"/>
    <property type="match status" value="1"/>
</dbReference>
<evidence type="ECO:0000256" key="6">
    <source>
        <dbReference type="RuleBase" id="RU000716"/>
    </source>
</evidence>
<dbReference type="EMBL" id="VBOT01000010">
    <property type="protein sequence ID" value="TMQ53747.1"/>
    <property type="molecule type" value="Genomic_DNA"/>
</dbReference>
<keyword evidence="2 6" id="KW-0805">Transcription regulation</keyword>
<dbReference type="InterPro" id="IPR013249">
    <property type="entry name" value="RNA_pol_sigma70_r4_t2"/>
</dbReference>
<dbReference type="PANTHER" id="PTHR43133:SF8">
    <property type="entry name" value="RNA POLYMERASE SIGMA FACTOR HI_1459-RELATED"/>
    <property type="match status" value="1"/>
</dbReference>
<evidence type="ECO:0000313" key="9">
    <source>
        <dbReference type="EMBL" id="TMQ53747.1"/>
    </source>
</evidence>
<dbReference type="InterPro" id="IPR014284">
    <property type="entry name" value="RNA_pol_sigma-70_dom"/>
</dbReference>
<dbReference type="GO" id="GO:0016987">
    <property type="term" value="F:sigma factor activity"/>
    <property type="evidence" value="ECO:0007669"/>
    <property type="project" value="UniProtKB-KW"/>
</dbReference>
<dbReference type="Proteomes" id="UP000320184">
    <property type="component" value="Unassembled WGS sequence"/>
</dbReference>
<name>A0A538SQX5_UNCEI</name>
<dbReference type="InterPro" id="IPR039425">
    <property type="entry name" value="RNA_pol_sigma-70-like"/>
</dbReference>
<reference evidence="9 10" key="1">
    <citation type="journal article" date="2019" name="Nat. Microbiol.">
        <title>Mediterranean grassland soil C-N compound turnover is dependent on rainfall and depth, and is mediated by genomically divergent microorganisms.</title>
        <authorList>
            <person name="Diamond S."/>
            <person name="Andeer P.F."/>
            <person name="Li Z."/>
            <person name="Crits-Christoph A."/>
            <person name="Burstein D."/>
            <person name="Anantharaman K."/>
            <person name="Lane K.R."/>
            <person name="Thomas B.C."/>
            <person name="Pan C."/>
            <person name="Northen T.R."/>
            <person name="Banfield J.F."/>
        </authorList>
    </citation>
    <scope>NUCLEOTIDE SEQUENCE [LARGE SCALE GENOMIC DNA]</scope>
    <source>
        <strain evidence="9">WS_3</strain>
    </source>
</reference>
<dbReference type="InterPro" id="IPR013325">
    <property type="entry name" value="RNA_pol_sigma_r2"/>
</dbReference>
<evidence type="ECO:0000256" key="4">
    <source>
        <dbReference type="ARBA" id="ARBA00023125"/>
    </source>
</evidence>
<evidence type="ECO:0000256" key="5">
    <source>
        <dbReference type="ARBA" id="ARBA00023163"/>
    </source>
</evidence>
<dbReference type="Pfam" id="PF04542">
    <property type="entry name" value="Sigma70_r2"/>
    <property type="match status" value="1"/>
</dbReference>
<dbReference type="InterPro" id="IPR007627">
    <property type="entry name" value="RNA_pol_sigma70_r2"/>
</dbReference>
<evidence type="ECO:0000313" key="10">
    <source>
        <dbReference type="Proteomes" id="UP000320184"/>
    </source>
</evidence>
<dbReference type="SUPFAM" id="SSF88946">
    <property type="entry name" value="Sigma2 domain of RNA polymerase sigma factors"/>
    <property type="match status" value="1"/>
</dbReference>
<sequence>MKPAPRSSSHSEGDETGLVLAAQRGDEAAFTEIVRRYQRAVYRVAYGLTRNASDADDLAQETFVRAYQAIGRFRAGEPLYPWLSRIAINQVYSLFRRRRRRPEAALEPLLEGGRQWAAPDDPEGEVADREHREHLHSAFSELSDEHQVVLVLRVVEGLSYDEIARTLAVPIGTVMSRLSRARAELKRCLRTRTGETS</sequence>
<dbReference type="PROSITE" id="PS01063">
    <property type="entry name" value="SIGMA70_ECF"/>
    <property type="match status" value="1"/>
</dbReference>
<feature type="domain" description="RNA polymerase sigma-70 region 2" evidence="7">
    <location>
        <begin position="33"/>
        <end position="101"/>
    </location>
</feature>
<comment type="caution">
    <text evidence="9">The sequence shown here is derived from an EMBL/GenBank/DDBJ whole genome shotgun (WGS) entry which is preliminary data.</text>
</comment>
<dbReference type="Gene3D" id="1.10.10.10">
    <property type="entry name" value="Winged helix-like DNA-binding domain superfamily/Winged helix DNA-binding domain"/>
    <property type="match status" value="1"/>
</dbReference>
<dbReference type="GO" id="GO:0006352">
    <property type="term" value="P:DNA-templated transcription initiation"/>
    <property type="evidence" value="ECO:0007669"/>
    <property type="project" value="InterPro"/>
</dbReference>
<dbReference type="Pfam" id="PF08281">
    <property type="entry name" value="Sigma70_r4_2"/>
    <property type="match status" value="1"/>
</dbReference>
<dbReference type="Gene3D" id="1.10.1740.10">
    <property type="match status" value="1"/>
</dbReference>
<organism evidence="9 10">
    <name type="scientific">Eiseniibacteriota bacterium</name>
    <dbReference type="NCBI Taxonomy" id="2212470"/>
    <lineage>
        <taxon>Bacteria</taxon>
        <taxon>Candidatus Eiseniibacteriota</taxon>
    </lineage>
</organism>